<evidence type="ECO:0000259" key="4">
    <source>
        <dbReference type="SMART" id="SM01359"/>
    </source>
</evidence>
<protein>
    <submittedName>
        <fullName evidence="6">Alpha-2-macroglobulin</fullName>
    </submittedName>
</protein>
<evidence type="ECO:0000259" key="5">
    <source>
        <dbReference type="SMART" id="SM01360"/>
    </source>
</evidence>
<dbReference type="InterPro" id="IPR001599">
    <property type="entry name" value="Macroglobln_a2"/>
</dbReference>
<dbReference type="InterPro" id="IPR011626">
    <property type="entry name" value="Alpha-macroglobulin_TED"/>
</dbReference>
<evidence type="ECO:0000256" key="3">
    <source>
        <dbReference type="SAM" id="SignalP"/>
    </source>
</evidence>
<evidence type="ECO:0000313" key="6">
    <source>
        <dbReference type="EMBL" id="QEE29944.1"/>
    </source>
</evidence>
<dbReference type="Pfam" id="PF00207">
    <property type="entry name" value="A2M"/>
    <property type="match status" value="1"/>
</dbReference>
<dbReference type="Gene3D" id="2.20.130.20">
    <property type="match status" value="1"/>
</dbReference>
<dbReference type="InterPro" id="IPR008930">
    <property type="entry name" value="Terpenoid_cyclase/PrenylTrfase"/>
</dbReference>
<evidence type="ECO:0000313" key="7">
    <source>
        <dbReference type="Proteomes" id="UP000321820"/>
    </source>
</evidence>
<dbReference type="SUPFAM" id="SSF48239">
    <property type="entry name" value="Terpenoid cyclases/Protein prenyltransferases"/>
    <property type="match status" value="1"/>
</dbReference>
<dbReference type="Pfam" id="PF07678">
    <property type="entry name" value="TED_complement"/>
    <property type="match status" value="2"/>
</dbReference>
<dbReference type="CDD" id="cd02891">
    <property type="entry name" value="A2M_like"/>
    <property type="match status" value="1"/>
</dbReference>
<dbReference type="EMBL" id="CP042806">
    <property type="protein sequence ID" value="QEE29944.1"/>
    <property type="molecule type" value="Genomic_DNA"/>
</dbReference>
<dbReference type="PANTHER" id="PTHR40094">
    <property type="entry name" value="ALPHA-2-MACROGLOBULIN HOMOLOG"/>
    <property type="match status" value="1"/>
</dbReference>
<keyword evidence="7" id="KW-1185">Reference proteome</keyword>
<dbReference type="Pfam" id="PF01835">
    <property type="entry name" value="MG2"/>
    <property type="match status" value="1"/>
</dbReference>
<dbReference type="InterPro" id="IPR051802">
    <property type="entry name" value="YfhM-like"/>
</dbReference>
<keyword evidence="3" id="KW-0732">Signal</keyword>
<feature type="region of interest" description="Disordered" evidence="2">
    <location>
        <begin position="450"/>
        <end position="482"/>
    </location>
</feature>
<dbReference type="OrthoDB" id="9767116at2"/>
<dbReference type="PANTHER" id="PTHR40094:SF1">
    <property type="entry name" value="UBIQUITIN DOMAIN-CONTAINING PROTEIN"/>
    <property type="match status" value="1"/>
</dbReference>
<dbReference type="GO" id="GO:0004866">
    <property type="term" value="F:endopeptidase inhibitor activity"/>
    <property type="evidence" value="ECO:0007669"/>
    <property type="project" value="InterPro"/>
</dbReference>
<dbReference type="InterPro" id="IPR002890">
    <property type="entry name" value="MG2"/>
</dbReference>
<comment type="similarity">
    <text evidence="1">Belongs to the protease inhibitor I39 (alpha-2-macroglobulin) family. Bacterial alpha-2-macroglobulin subfamily.</text>
</comment>
<dbReference type="Gene3D" id="1.50.10.20">
    <property type="match status" value="1"/>
</dbReference>
<gene>
    <name evidence="6" type="ORF">FTW19_19350</name>
</gene>
<dbReference type="SMART" id="SM01419">
    <property type="entry name" value="Thiol-ester_cl"/>
    <property type="match status" value="1"/>
</dbReference>
<dbReference type="Proteomes" id="UP000321820">
    <property type="component" value="Chromosome"/>
</dbReference>
<dbReference type="RefSeq" id="WP_147649214.1">
    <property type="nucleotide sequence ID" value="NZ_CP042806.1"/>
</dbReference>
<dbReference type="InterPro" id="IPR047565">
    <property type="entry name" value="Alpha-macroglob_thiol-ester_cl"/>
</dbReference>
<dbReference type="InterPro" id="IPR011625">
    <property type="entry name" value="A2M_N_BRD"/>
</dbReference>
<sequence>MRPRGLALFALLAALVLPSNPSARAQSFNLSTSKTFAPGDKPTIHLYTHDVDSLEFRIYRVDDPVKFVENLKELHSFGSDYSYGPEHIDERTWLEKFHDWKAQLWQRIRDFFRYQFSREARHSMRAKQTSLSRRSRIINEAEFAQIPILNQRQLVARWRQVVPATYVSDNNDLPIQQKLDAGLYLLEATDGHLKAYTLVMVTPMALVTRTSNGAVLAYATDRISGKPLEGVKIDAGFGQKAVASASTDANGVAQLPIPADRAHEDAFWVVASKEKDIAVSTPGTWALSSSEGGKYVGYVYTERPVYRPTHTVHWKAIVREHANNLLTAPKQGNIHVTISDATDKAIFDRQMTLSPTGTLSGEIDLPRDTALGYYTIRVGDPPGGLFASFHVEEYRKPEYRVTVTSAQRRVLEGATMPVTIDSRYFFGEPVANAKVKYRVYHERHYWWGGEEENDESPSEYSGEDSSGYAGDEESEKTGKLDANGLLTIQVPTSVDEKNFGDYDYTVEAGVTDAANREITGRGRFLATYGTFRINIEPISYAVHNGEAARFRVTAVDYDNHPVAAKVHVQLKYRKYGRDPQVIDGPAVDVTTDAGGQGTGQITVNEPNFMSTQLVATATPVQPGTRGPVDTTSIWVLGAGQAGWGESSSTTQLIADKKSYAPGDTAHLSLVSDQPGFYALVLVEGDTLLRRQLLHADGTTLSFDLPITAESQPNVNVSALFIKNSTLYQASKMLKVPSAQQQLQVEVTPSKDVFQPQQQATYQITTRDFAGKPVSADVSLGVVDEAIYSLYPDSSGDMVKALYPQRYAEAQTDSSLDFYFSGSAGSKSPMLAMRSNRYRPQLAQVKPGNEQKPRVRKAFPDTAFWQPSIHTDASGHATVNLTFPDSLTTWRATARAITMDSKAGSTISRVLVRKNVLVRMGNPRFLLKGDELTLPVIVHNYLDTAKEATISLAVEGVDTVIGNQQKITIPGKGEATALWRLRASHVGTAKLTATAITDAESDALEITFPVEPAGVARSIAPSGVLTGGMANVPINFPANTDVAAHSIRIDVSPTIAGSLFSALDYLTSYPYGCTEQTMSSYLPNVIVAETLARLKVPSGIDPADLRAKMDAGLERLQDYQHDDGGWGWWKEDESRVHMTAYVVAGLGAGAEFTPLTPEQQSMMERGRQYLKQQLQQHPRMRPELRAAVVYALAMAGDKQLSEAFDAQYSRRKDLDAEPLAMTGLAMLQAGDKRASEIAALLKSKAQHQGELVFWKSSYVPTLDTEYPNDTEATAYVLRLLSKVDANDAMLPNAAQWLMLARNSGGWWDSTEQTATALFGLVDYLAASHELSADSSVEVLLNGKSIAQRTFKSGESLTGNTLSLTIDTAQLAPNANNLQITRKGNGRLYWSVRGRYFSTEKKDYQAGSMTLNLTRDYFKLQPAQKDGKVVYTLVPLSGTAQVGDVLAVHEAIGGAPMRYLMLEDPIPAGTEFIRNEDSYPIEQRPGGWYSWYTRSEFHDDRAAFFSTEFNGRQEIFYLIRVVNPGVFQISPAHVEAMYQPNVSATSDALRLEVPQPSTGGPQ</sequence>
<dbReference type="Pfam" id="PF17973">
    <property type="entry name" value="bMG10"/>
    <property type="match status" value="1"/>
</dbReference>
<dbReference type="Gene3D" id="2.60.40.1930">
    <property type="match status" value="1"/>
</dbReference>
<feature type="domain" description="Alpha-2-macroglobulin" evidence="5">
    <location>
        <begin position="861"/>
        <end position="951"/>
    </location>
</feature>
<feature type="signal peptide" evidence="3">
    <location>
        <begin position="1"/>
        <end position="25"/>
    </location>
</feature>
<proteinExistence type="inferred from homology"/>
<evidence type="ECO:0000256" key="1">
    <source>
        <dbReference type="ARBA" id="ARBA00010556"/>
    </source>
</evidence>
<name>A0A5B9EE42_9BACT</name>
<feature type="domain" description="Alpha-2-macroglobulin bait region" evidence="4">
    <location>
        <begin position="650"/>
        <end position="789"/>
    </location>
</feature>
<accession>A0A5B9EE42</accession>
<dbReference type="GO" id="GO:0005615">
    <property type="term" value="C:extracellular space"/>
    <property type="evidence" value="ECO:0007669"/>
    <property type="project" value="InterPro"/>
</dbReference>
<dbReference type="KEGG" id="talb:FTW19_19350"/>
<dbReference type="InterPro" id="IPR041246">
    <property type="entry name" value="Bact_MG10"/>
</dbReference>
<dbReference type="Pfam" id="PF07703">
    <property type="entry name" value="A2M_BRD"/>
    <property type="match status" value="1"/>
</dbReference>
<reference evidence="6 7" key="1">
    <citation type="submission" date="2019-08" db="EMBL/GenBank/DDBJ databases">
        <title>Complete genome sequence of Terriglobus albidus strain ORNL.</title>
        <authorList>
            <person name="Podar M."/>
        </authorList>
    </citation>
    <scope>NUCLEOTIDE SEQUENCE [LARGE SCALE GENOMIC DNA]</scope>
    <source>
        <strain evidence="6 7">ORNL</strain>
    </source>
</reference>
<dbReference type="InterPro" id="IPR013783">
    <property type="entry name" value="Ig-like_fold"/>
</dbReference>
<dbReference type="Gene3D" id="2.60.40.10">
    <property type="entry name" value="Immunoglobulins"/>
    <property type="match status" value="1"/>
</dbReference>
<evidence type="ECO:0000256" key="2">
    <source>
        <dbReference type="SAM" id="MobiDB-lite"/>
    </source>
</evidence>
<dbReference type="SMART" id="SM01360">
    <property type="entry name" value="A2M"/>
    <property type="match status" value="1"/>
</dbReference>
<dbReference type="SMART" id="SM01359">
    <property type="entry name" value="A2M_N_2"/>
    <property type="match status" value="1"/>
</dbReference>
<feature type="chain" id="PRO_5022992944" evidence="3">
    <location>
        <begin position="26"/>
        <end position="1560"/>
    </location>
</feature>
<organism evidence="6 7">
    <name type="scientific">Terriglobus albidus</name>
    <dbReference type="NCBI Taxonomy" id="1592106"/>
    <lineage>
        <taxon>Bacteria</taxon>
        <taxon>Pseudomonadati</taxon>
        <taxon>Acidobacteriota</taxon>
        <taxon>Terriglobia</taxon>
        <taxon>Terriglobales</taxon>
        <taxon>Acidobacteriaceae</taxon>
        <taxon>Terriglobus</taxon>
    </lineage>
</organism>